<name>A0A8X6UDG4_NEPPI</name>
<evidence type="ECO:0000313" key="2">
    <source>
        <dbReference type="Proteomes" id="UP000887013"/>
    </source>
</evidence>
<dbReference type="EMBL" id="BMAW01127276">
    <property type="protein sequence ID" value="GFU20440.1"/>
    <property type="molecule type" value="Genomic_DNA"/>
</dbReference>
<proteinExistence type="predicted"/>
<comment type="caution">
    <text evidence="1">The sequence shown here is derived from an EMBL/GenBank/DDBJ whole genome shotgun (WGS) entry which is preliminary data.</text>
</comment>
<gene>
    <name evidence="1" type="ORF">NPIL_25211</name>
</gene>
<dbReference type="Proteomes" id="UP000887013">
    <property type="component" value="Unassembled WGS sequence"/>
</dbReference>
<protein>
    <submittedName>
        <fullName evidence="1">Uncharacterized protein</fullName>
    </submittedName>
</protein>
<organism evidence="1 2">
    <name type="scientific">Nephila pilipes</name>
    <name type="common">Giant wood spider</name>
    <name type="synonym">Nephila maculata</name>
    <dbReference type="NCBI Taxonomy" id="299642"/>
    <lineage>
        <taxon>Eukaryota</taxon>
        <taxon>Metazoa</taxon>
        <taxon>Ecdysozoa</taxon>
        <taxon>Arthropoda</taxon>
        <taxon>Chelicerata</taxon>
        <taxon>Arachnida</taxon>
        <taxon>Araneae</taxon>
        <taxon>Araneomorphae</taxon>
        <taxon>Entelegynae</taxon>
        <taxon>Araneoidea</taxon>
        <taxon>Nephilidae</taxon>
        <taxon>Nephila</taxon>
    </lineage>
</organism>
<reference evidence="1" key="1">
    <citation type="submission" date="2020-08" db="EMBL/GenBank/DDBJ databases">
        <title>Multicomponent nature underlies the extraordinary mechanical properties of spider dragline silk.</title>
        <authorList>
            <person name="Kono N."/>
            <person name="Nakamura H."/>
            <person name="Mori M."/>
            <person name="Yoshida Y."/>
            <person name="Ohtoshi R."/>
            <person name="Malay A.D."/>
            <person name="Moran D.A.P."/>
            <person name="Tomita M."/>
            <person name="Numata K."/>
            <person name="Arakawa K."/>
        </authorList>
    </citation>
    <scope>NUCLEOTIDE SEQUENCE</scope>
</reference>
<keyword evidence="2" id="KW-1185">Reference proteome</keyword>
<evidence type="ECO:0000313" key="1">
    <source>
        <dbReference type="EMBL" id="GFU20440.1"/>
    </source>
</evidence>
<accession>A0A8X6UDG4</accession>
<dbReference type="AlphaFoldDB" id="A0A8X6UDG4"/>
<sequence>MRRRRGRNERGEMPPRKSVRMGWMAGKEHSSGSVIQAHSPNFFLFLLLPTLGQMLFTDGKQRPFSDRAREFSTVPSEVIPVLISPIRRNFRLPSLYKSRLRHEPSHSMHLRSSLATCKMSTRLPKWTFSTKREMPTPF</sequence>